<evidence type="ECO:0000313" key="2">
    <source>
        <dbReference type="EMBL" id="XAG68092.1"/>
    </source>
</evidence>
<accession>A0AAU6U2K4</accession>
<dbReference type="AlphaFoldDB" id="A0AAU6U2K4"/>
<organism evidence="2">
    <name type="scientific">bacterium 19CA06SA08-2</name>
    <dbReference type="NCBI Taxonomy" id="2920658"/>
    <lineage>
        <taxon>Bacteria</taxon>
    </lineage>
</organism>
<sequence length="50" mass="5215">MKREEDHTVTAHGGAMLRKEGELPGSQTGLAGVRLCYGVSRSSSAALADI</sequence>
<dbReference type="EMBL" id="CP095353">
    <property type="protein sequence ID" value="XAG68092.1"/>
    <property type="molecule type" value="Genomic_DNA"/>
</dbReference>
<evidence type="ECO:0000256" key="1">
    <source>
        <dbReference type="SAM" id="MobiDB-lite"/>
    </source>
</evidence>
<proteinExistence type="predicted"/>
<reference evidence="2" key="1">
    <citation type="submission" date="2022-03" db="EMBL/GenBank/DDBJ databases">
        <title>Sea Food Isolates.</title>
        <authorList>
            <person name="Li c."/>
        </authorList>
    </citation>
    <scope>NUCLEOTIDE SEQUENCE</scope>
    <source>
        <strain evidence="2">19CA06SA08-2</strain>
    </source>
</reference>
<gene>
    <name evidence="2" type="ORF">MRM75_15810</name>
</gene>
<feature type="region of interest" description="Disordered" evidence="1">
    <location>
        <begin position="1"/>
        <end position="26"/>
    </location>
</feature>
<protein>
    <submittedName>
        <fullName evidence="2">Uncharacterized protein</fullName>
    </submittedName>
</protein>
<name>A0AAU6U2K4_UNCXX</name>